<dbReference type="EMBL" id="ML987195">
    <property type="protein sequence ID" value="KAF2248936.1"/>
    <property type="molecule type" value="Genomic_DNA"/>
</dbReference>
<proteinExistence type="predicted"/>
<dbReference type="GeneID" id="54575222"/>
<feature type="domain" description="C2H2-type" evidence="6">
    <location>
        <begin position="155"/>
        <end position="177"/>
    </location>
</feature>
<dbReference type="RefSeq" id="XP_033683940.1">
    <property type="nucleotide sequence ID" value="XM_033821892.1"/>
</dbReference>
<evidence type="ECO:0000256" key="4">
    <source>
        <dbReference type="ARBA" id="ARBA00022833"/>
    </source>
</evidence>
<keyword evidence="2" id="KW-0677">Repeat</keyword>
<accession>A0A6A6IEV2</accession>
<dbReference type="AlphaFoldDB" id="A0A6A6IEV2"/>
<dbReference type="OrthoDB" id="6105938at2759"/>
<evidence type="ECO:0000256" key="5">
    <source>
        <dbReference type="SAM" id="MobiDB-lite"/>
    </source>
</evidence>
<feature type="compositionally biased region" description="Polar residues" evidence="5">
    <location>
        <begin position="78"/>
        <end position="90"/>
    </location>
</feature>
<organism evidence="7 8">
    <name type="scientific">Trematosphaeria pertusa</name>
    <dbReference type="NCBI Taxonomy" id="390896"/>
    <lineage>
        <taxon>Eukaryota</taxon>
        <taxon>Fungi</taxon>
        <taxon>Dikarya</taxon>
        <taxon>Ascomycota</taxon>
        <taxon>Pezizomycotina</taxon>
        <taxon>Dothideomycetes</taxon>
        <taxon>Pleosporomycetidae</taxon>
        <taxon>Pleosporales</taxon>
        <taxon>Massarineae</taxon>
        <taxon>Trematosphaeriaceae</taxon>
        <taxon>Trematosphaeria</taxon>
    </lineage>
</organism>
<feature type="region of interest" description="Disordered" evidence="5">
    <location>
        <begin position="63"/>
        <end position="94"/>
    </location>
</feature>
<evidence type="ECO:0000259" key="6">
    <source>
        <dbReference type="PROSITE" id="PS00028"/>
    </source>
</evidence>
<evidence type="ECO:0000256" key="1">
    <source>
        <dbReference type="ARBA" id="ARBA00022723"/>
    </source>
</evidence>
<evidence type="ECO:0000313" key="7">
    <source>
        <dbReference type="EMBL" id="KAF2248936.1"/>
    </source>
</evidence>
<dbReference type="PROSITE" id="PS00028">
    <property type="entry name" value="ZINC_FINGER_C2H2_1"/>
    <property type="match status" value="1"/>
</dbReference>
<dbReference type="PANTHER" id="PTHR24379">
    <property type="entry name" value="KRAB AND ZINC FINGER DOMAIN-CONTAINING"/>
    <property type="match status" value="1"/>
</dbReference>
<keyword evidence="4" id="KW-0862">Zinc</keyword>
<dbReference type="GO" id="GO:0008270">
    <property type="term" value="F:zinc ion binding"/>
    <property type="evidence" value="ECO:0007669"/>
    <property type="project" value="UniProtKB-KW"/>
</dbReference>
<evidence type="ECO:0000256" key="2">
    <source>
        <dbReference type="ARBA" id="ARBA00022737"/>
    </source>
</evidence>
<reference evidence="7" key="1">
    <citation type="journal article" date="2020" name="Stud. Mycol.">
        <title>101 Dothideomycetes genomes: a test case for predicting lifestyles and emergence of pathogens.</title>
        <authorList>
            <person name="Haridas S."/>
            <person name="Albert R."/>
            <person name="Binder M."/>
            <person name="Bloem J."/>
            <person name="Labutti K."/>
            <person name="Salamov A."/>
            <person name="Andreopoulos B."/>
            <person name="Baker S."/>
            <person name="Barry K."/>
            <person name="Bills G."/>
            <person name="Bluhm B."/>
            <person name="Cannon C."/>
            <person name="Castanera R."/>
            <person name="Culley D."/>
            <person name="Daum C."/>
            <person name="Ezra D."/>
            <person name="Gonzalez J."/>
            <person name="Henrissat B."/>
            <person name="Kuo A."/>
            <person name="Liang C."/>
            <person name="Lipzen A."/>
            <person name="Lutzoni F."/>
            <person name="Magnuson J."/>
            <person name="Mondo S."/>
            <person name="Nolan M."/>
            <person name="Ohm R."/>
            <person name="Pangilinan J."/>
            <person name="Park H.-J."/>
            <person name="Ramirez L."/>
            <person name="Alfaro M."/>
            <person name="Sun H."/>
            <person name="Tritt A."/>
            <person name="Yoshinaga Y."/>
            <person name="Zwiers L.-H."/>
            <person name="Turgeon B."/>
            <person name="Goodwin S."/>
            <person name="Spatafora J."/>
            <person name="Crous P."/>
            <person name="Grigoriev I."/>
        </authorList>
    </citation>
    <scope>NUCLEOTIDE SEQUENCE</scope>
    <source>
        <strain evidence="7">CBS 122368</strain>
    </source>
</reference>
<name>A0A6A6IEV2_9PLEO</name>
<keyword evidence="8" id="KW-1185">Reference proteome</keyword>
<dbReference type="Gene3D" id="3.30.160.60">
    <property type="entry name" value="Classic Zinc Finger"/>
    <property type="match status" value="2"/>
</dbReference>
<feature type="region of interest" description="Disordered" evidence="5">
    <location>
        <begin position="1"/>
        <end position="31"/>
    </location>
</feature>
<gene>
    <name evidence="7" type="ORF">BU26DRAFT_308991</name>
</gene>
<protein>
    <recommendedName>
        <fullName evidence="6">C2H2-type domain-containing protein</fullName>
    </recommendedName>
</protein>
<evidence type="ECO:0000256" key="3">
    <source>
        <dbReference type="ARBA" id="ARBA00022771"/>
    </source>
</evidence>
<dbReference type="Pfam" id="PF12874">
    <property type="entry name" value="zf-met"/>
    <property type="match status" value="2"/>
</dbReference>
<dbReference type="PANTHER" id="PTHR24379:SF121">
    <property type="entry name" value="C2H2-TYPE DOMAIN-CONTAINING PROTEIN"/>
    <property type="match status" value="1"/>
</dbReference>
<sequence length="467" mass="53680">MDAKRGNRFALFAEDDESLSPSPEAPNKFSPFANQVAEDNANSWHEVKRGAQRTKSKAKTLIIRDENKVPSAHHGPKQTRTFSGSTQTSTDKPEDPHENWCGVCHIKFPCKNALLTHIKQVPKHENYCNLCKRVFKDRNGLKNHVDYSLGHDIFCNLCLSAFKDSWGLKNHFENNYHVGHEFVCLTCLLGFRSKIELDKHLQTGEKHVWCHTCHRKFRNQDERDAHWINTMKHKHCLQPGCDFDAPNMVVLEQHLEEDHFRCEGCKRIFPSQTKLAQHHEHCKFGIRCPNCGEPCPGQVGLAAHLDACFSCPECGYHTNHEGNYHIHMTKHATATLTCWGCATPMRTHSSLINHLESSRCPRLPDPSLFTLCLGRSWYSPLYMDLDLHAQIRSGWVNLREVTSWMNQGLLSPFMCRARGCDKAFGHFSSLVLHVESQACEWDVERLRLDLLRQEFVDTCLRRDSMVE</sequence>
<dbReference type="Proteomes" id="UP000800094">
    <property type="component" value="Unassembled WGS sequence"/>
</dbReference>
<evidence type="ECO:0000313" key="8">
    <source>
        <dbReference type="Proteomes" id="UP000800094"/>
    </source>
</evidence>
<dbReference type="InterPro" id="IPR013087">
    <property type="entry name" value="Znf_C2H2_type"/>
</dbReference>
<dbReference type="SMART" id="SM00355">
    <property type="entry name" value="ZnF_C2H2"/>
    <property type="match status" value="10"/>
</dbReference>
<keyword evidence="3" id="KW-0863">Zinc-finger</keyword>
<keyword evidence="1" id="KW-0479">Metal-binding</keyword>